<proteinExistence type="predicted"/>
<organism evidence="2 3">
    <name type="scientific">Curtobacterium oceanosedimentum</name>
    <dbReference type="NCBI Taxonomy" id="465820"/>
    <lineage>
        <taxon>Bacteria</taxon>
        <taxon>Bacillati</taxon>
        <taxon>Actinomycetota</taxon>
        <taxon>Actinomycetes</taxon>
        <taxon>Micrococcales</taxon>
        <taxon>Microbacteriaceae</taxon>
        <taxon>Curtobacterium</taxon>
    </lineage>
</organism>
<sequence length="131" mass="14220">MVKGHRDSDGDAAHPQGWKAVTVLGDADDFHRDGRYPEPLQRVADELEIRLEPAPGDKGFEVHARVLEGVDLPPDDDPARTLRTALRDAKQVFETGEVLRATPRPHGERPTTLLGGVVDAAEDDAKGEGVL</sequence>
<evidence type="ECO:0000313" key="2">
    <source>
        <dbReference type="EMBL" id="KTR42289.1"/>
    </source>
</evidence>
<dbReference type="EMBL" id="LDRB01000010">
    <property type="protein sequence ID" value="KTR42289.1"/>
    <property type="molecule type" value="Genomic_DNA"/>
</dbReference>
<comment type="caution">
    <text evidence="2">The sequence shown here is derived from an EMBL/GenBank/DDBJ whole genome shotgun (WGS) entry which is preliminary data.</text>
</comment>
<reference evidence="2 3" key="1">
    <citation type="journal article" date="2016" name="Front. Microbiol.">
        <title>Genomic Resource of Rice Seed Associated Bacteria.</title>
        <authorList>
            <person name="Midha S."/>
            <person name="Bansal K."/>
            <person name="Sharma S."/>
            <person name="Kumar N."/>
            <person name="Patil P.P."/>
            <person name="Chaudhry V."/>
            <person name="Patil P.B."/>
        </authorList>
    </citation>
    <scope>NUCLEOTIDE SEQUENCE [LARGE SCALE GENOMIC DNA]</scope>
    <source>
        <strain evidence="2 3">NS263</strain>
    </source>
</reference>
<evidence type="ECO:0000313" key="3">
    <source>
        <dbReference type="Proteomes" id="UP000078335"/>
    </source>
</evidence>
<protein>
    <submittedName>
        <fullName evidence="2">Uncharacterized protein</fullName>
    </submittedName>
</protein>
<gene>
    <name evidence="2" type="ORF">NS263_02560</name>
</gene>
<evidence type="ECO:0000256" key="1">
    <source>
        <dbReference type="SAM" id="MobiDB-lite"/>
    </source>
</evidence>
<accession>A0ABR5S9C3</accession>
<feature type="region of interest" description="Disordered" evidence="1">
    <location>
        <begin position="94"/>
        <end position="131"/>
    </location>
</feature>
<keyword evidence="3" id="KW-1185">Reference proteome</keyword>
<name>A0ABR5S9C3_9MICO</name>
<dbReference type="Proteomes" id="UP000078335">
    <property type="component" value="Unassembled WGS sequence"/>
</dbReference>